<name>A0A8K0MJX8_9ROSA</name>
<dbReference type="GO" id="GO:0080044">
    <property type="term" value="F:quercetin 7-O-glucosyltransferase activity"/>
    <property type="evidence" value="ECO:0007669"/>
    <property type="project" value="TreeGrafter"/>
</dbReference>
<evidence type="ECO:0000256" key="2">
    <source>
        <dbReference type="ARBA" id="ARBA00022679"/>
    </source>
</evidence>
<organism evidence="3 4">
    <name type="scientific">Rhamnella rubrinervis</name>
    <dbReference type="NCBI Taxonomy" id="2594499"/>
    <lineage>
        <taxon>Eukaryota</taxon>
        <taxon>Viridiplantae</taxon>
        <taxon>Streptophyta</taxon>
        <taxon>Embryophyta</taxon>
        <taxon>Tracheophyta</taxon>
        <taxon>Spermatophyta</taxon>
        <taxon>Magnoliopsida</taxon>
        <taxon>eudicotyledons</taxon>
        <taxon>Gunneridae</taxon>
        <taxon>Pentapetalae</taxon>
        <taxon>rosids</taxon>
        <taxon>fabids</taxon>
        <taxon>Rosales</taxon>
        <taxon>Rhamnaceae</taxon>
        <taxon>rhamnoid group</taxon>
        <taxon>Rhamneae</taxon>
        <taxon>Rhamnella</taxon>
    </lineage>
</organism>
<proteinExistence type="inferred from homology"/>
<dbReference type="Pfam" id="PF00201">
    <property type="entry name" value="UDPGT"/>
    <property type="match status" value="1"/>
</dbReference>
<dbReference type="PANTHER" id="PTHR11926:SF1374">
    <property type="entry name" value="UDP-GLYCOSYLTRANSFERASE 76F1-RELATED"/>
    <property type="match status" value="1"/>
</dbReference>
<evidence type="ECO:0000313" key="4">
    <source>
        <dbReference type="Proteomes" id="UP000796880"/>
    </source>
</evidence>
<reference evidence="3" key="1">
    <citation type="submission" date="2020-03" db="EMBL/GenBank/DDBJ databases">
        <title>A high-quality chromosome-level genome assembly of a woody plant with both climbing and erect habits, Rhamnella rubrinervis.</title>
        <authorList>
            <person name="Lu Z."/>
            <person name="Yang Y."/>
            <person name="Zhu X."/>
            <person name="Sun Y."/>
        </authorList>
    </citation>
    <scope>NUCLEOTIDE SEQUENCE</scope>
    <source>
        <strain evidence="3">BYM</strain>
        <tissue evidence="3">Leaf</tissue>
    </source>
</reference>
<dbReference type="FunFam" id="3.40.50.2000:FF:000120">
    <property type="entry name" value="UDP-glycosyltransferase 76C1"/>
    <property type="match status" value="1"/>
</dbReference>
<gene>
    <name evidence="3" type="ORF">FNV43_RR09582</name>
</gene>
<accession>A0A8K0MJX8</accession>
<dbReference type="OrthoDB" id="5835829at2759"/>
<dbReference type="CDD" id="cd03784">
    <property type="entry name" value="GT1_Gtf-like"/>
    <property type="match status" value="1"/>
</dbReference>
<dbReference type="GO" id="GO:0080043">
    <property type="term" value="F:quercetin 3-O-glucosyltransferase activity"/>
    <property type="evidence" value="ECO:0007669"/>
    <property type="project" value="TreeGrafter"/>
</dbReference>
<evidence type="ECO:0000256" key="1">
    <source>
        <dbReference type="ARBA" id="ARBA00009995"/>
    </source>
</evidence>
<dbReference type="EMBL" id="VOIH02000004">
    <property type="protein sequence ID" value="KAF3448866.1"/>
    <property type="molecule type" value="Genomic_DNA"/>
</dbReference>
<keyword evidence="2" id="KW-0808">Transferase</keyword>
<dbReference type="PANTHER" id="PTHR11926">
    <property type="entry name" value="GLUCOSYL/GLUCURONOSYL TRANSFERASES"/>
    <property type="match status" value="1"/>
</dbReference>
<protein>
    <recommendedName>
        <fullName evidence="5">UDP-glycosyltransferase 76F1</fullName>
    </recommendedName>
</protein>
<evidence type="ECO:0008006" key="5">
    <source>
        <dbReference type="Google" id="ProtNLM"/>
    </source>
</evidence>
<comment type="caution">
    <text evidence="3">The sequence shown here is derived from an EMBL/GenBank/DDBJ whole genome shotgun (WGS) entry which is preliminary data.</text>
</comment>
<sequence length="466" mass="52215">MERKGRRLVLFPLPLQGHLNPMLELANILYSKGFSIYIIHTSFNSPKPCKYPHFSFHAINEGLSESETSRIDGHLLALLNTKCVEPFKECLRRLLSDVSEEPIDCLISDSLFHFTRAIAEGLKVPRIVLRTGGASSFLVYAALPLLRERGYLPLQDSQKEEPVVEFPPLKVKDLPVPPVTDNRAPTSFYQIIDSLVNETKASSGIIWNTFEDLEQSALTTMRHDFGIPIFPIGPFHKTILASSSSSSSSSSLLIEDQNCISWLNTQTNKSVIYVSFGSSAVISETEFLEVAWGLANSNQPFLWVVRPGLVHGSDWLVPLPHGFLENLNGRGTIVKWAPQLEVLAHPCIGAFWTHSGWNSIMESICEGVPMICTPCFVDQLVNARYVSHVWKVGLQLDNGMERGEIEKTIRKLMVEKEGDEIRYRVSKLKEKANLCLKQDGSSYKSLDSLVSHISSLESFNFQAQRP</sequence>
<dbReference type="FunFam" id="3.40.50.2000:FF:000040">
    <property type="entry name" value="UDP-glycosyltransferase 76C1"/>
    <property type="match status" value="1"/>
</dbReference>
<comment type="similarity">
    <text evidence="1">Belongs to the UDP-glycosyltransferase family.</text>
</comment>
<dbReference type="Proteomes" id="UP000796880">
    <property type="component" value="Unassembled WGS sequence"/>
</dbReference>
<keyword evidence="4" id="KW-1185">Reference proteome</keyword>
<dbReference type="Gene3D" id="3.40.50.2000">
    <property type="entry name" value="Glycogen Phosphorylase B"/>
    <property type="match status" value="2"/>
</dbReference>
<dbReference type="SUPFAM" id="SSF53756">
    <property type="entry name" value="UDP-Glycosyltransferase/glycogen phosphorylase"/>
    <property type="match status" value="1"/>
</dbReference>
<dbReference type="InterPro" id="IPR002213">
    <property type="entry name" value="UDP_glucos_trans"/>
</dbReference>
<dbReference type="AlphaFoldDB" id="A0A8K0MJX8"/>
<evidence type="ECO:0000313" key="3">
    <source>
        <dbReference type="EMBL" id="KAF3448866.1"/>
    </source>
</evidence>